<dbReference type="RefSeq" id="WP_183551698.1">
    <property type="nucleotide sequence ID" value="NZ_BMQT01000017.1"/>
</dbReference>
<evidence type="ECO:0000313" key="2">
    <source>
        <dbReference type="Proteomes" id="UP000577707"/>
    </source>
</evidence>
<comment type="caution">
    <text evidence="1">The sequence shown here is derived from an EMBL/GenBank/DDBJ whole genome shotgun (WGS) entry which is preliminary data.</text>
</comment>
<proteinExistence type="predicted"/>
<dbReference type="Gene3D" id="3.30.420.240">
    <property type="match status" value="1"/>
</dbReference>
<dbReference type="Proteomes" id="UP000577707">
    <property type="component" value="Unassembled WGS sequence"/>
</dbReference>
<dbReference type="AlphaFoldDB" id="A0A7W5FBB1"/>
<reference evidence="1 2" key="1">
    <citation type="submission" date="2020-08" db="EMBL/GenBank/DDBJ databases">
        <title>Genomic Encyclopedia of Type Strains, Phase III (KMG-III): the genomes of soil and plant-associated and newly described type strains.</title>
        <authorList>
            <person name="Whitman W."/>
        </authorList>
    </citation>
    <scope>NUCLEOTIDE SEQUENCE [LARGE SCALE GENOMIC DNA]</scope>
    <source>
        <strain evidence="1 2">CECT 3302</strain>
    </source>
</reference>
<organism evidence="1 2">
    <name type="scientific">Nocardioides albus</name>
    <dbReference type="NCBI Taxonomy" id="1841"/>
    <lineage>
        <taxon>Bacteria</taxon>
        <taxon>Bacillati</taxon>
        <taxon>Actinomycetota</taxon>
        <taxon>Actinomycetes</taxon>
        <taxon>Propionibacteriales</taxon>
        <taxon>Nocardioidaceae</taxon>
        <taxon>Nocardioides</taxon>
    </lineage>
</organism>
<gene>
    <name evidence="1" type="ORF">FHS12_005130</name>
</gene>
<keyword evidence="2" id="KW-1185">Reference proteome</keyword>
<dbReference type="EMBL" id="JACHXG010000017">
    <property type="protein sequence ID" value="MBB3092153.1"/>
    <property type="molecule type" value="Genomic_DNA"/>
</dbReference>
<evidence type="ECO:0000313" key="1">
    <source>
        <dbReference type="EMBL" id="MBB3092153.1"/>
    </source>
</evidence>
<protein>
    <submittedName>
        <fullName evidence="1">Uncharacterized protein</fullName>
    </submittedName>
</protein>
<sequence length="64" mass="7086">MENKTAAQFSTPNLMTNISGFVVIEGKRSMRKRGLTSPDRVEAGLLAIYEPVPLVARKRRGVLN</sequence>
<name>A0A7W5FBB1_9ACTN</name>
<accession>A0A7W5FBB1</accession>